<dbReference type="GO" id="GO:0110051">
    <property type="term" value="P:metabolite repair"/>
    <property type="evidence" value="ECO:0007669"/>
    <property type="project" value="TreeGrafter"/>
</dbReference>
<evidence type="ECO:0000256" key="15">
    <source>
        <dbReference type="ARBA" id="ARBA00048238"/>
    </source>
</evidence>
<keyword evidence="10 17" id="KW-0520">NAD</keyword>
<evidence type="ECO:0000256" key="7">
    <source>
        <dbReference type="ARBA" id="ARBA00022840"/>
    </source>
</evidence>
<feature type="domain" description="YjeF N-terminal" evidence="21">
    <location>
        <begin position="22"/>
        <end position="233"/>
    </location>
</feature>
<dbReference type="EC" id="5.1.99.6" evidence="19"/>
<dbReference type="SUPFAM" id="SSF53613">
    <property type="entry name" value="Ribokinase-like"/>
    <property type="match status" value="1"/>
</dbReference>
<dbReference type="NCBIfam" id="TIGR00196">
    <property type="entry name" value="yjeF_cterm"/>
    <property type="match status" value="1"/>
</dbReference>
<keyword evidence="12 17" id="KW-0456">Lyase</keyword>
<comment type="similarity">
    <text evidence="17">Belongs to the NnrD/CARKD family.</text>
</comment>
<dbReference type="EC" id="4.2.1.136" evidence="19"/>
<protein>
    <recommendedName>
        <fullName evidence="19">Bifunctional NAD(P)H-hydrate repair enzyme</fullName>
    </recommendedName>
    <alternativeName>
        <fullName evidence="19">Nicotinamide nucleotide repair protein</fullName>
    </alternativeName>
    <domain>
        <recommendedName>
            <fullName evidence="19">ADP-dependent (S)-NAD(P)H-hydrate dehydratase</fullName>
            <ecNumber evidence="19">4.2.1.136</ecNumber>
        </recommendedName>
        <alternativeName>
            <fullName evidence="19">ADP-dependent NAD(P)HX dehydratase</fullName>
        </alternativeName>
    </domain>
    <domain>
        <recommendedName>
            <fullName evidence="19">NAD(P)H-hydrate epimerase</fullName>
            <ecNumber evidence="19">5.1.99.6</ecNumber>
        </recommendedName>
    </domain>
</protein>
<comment type="catalytic activity">
    <reaction evidence="1 18 19">
        <text>(6R)-NADHX = (6S)-NADHX</text>
        <dbReference type="Rhea" id="RHEA:32215"/>
        <dbReference type="ChEBI" id="CHEBI:64074"/>
        <dbReference type="ChEBI" id="CHEBI:64075"/>
        <dbReference type="EC" id="5.1.99.6"/>
    </reaction>
</comment>
<dbReference type="PROSITE" id="PS51383">
    <property type="entry name" value="YJEF_C_3"/>
    <property type="match status" value="1"/>
</dbReference>
<dbReference type="InterPro" id="IPR030677">
    <property type="entry name" value="Nnr"/>
</dbReference>
<dbReference type="HAMAP" id="MF_01966">
    <property type="entry name" value="NADHX_epimerase"/>
    <property type="match status" value="1"/>
</dbReference>
<proteinExistence type="inferred from homology"/>
<reference evidence="22 23" key="1">
    <citation type="submission" date="2018-08" db="EMBL/GenBank/DDBJ databases">
        <title>The metabolism and importance of syntrophic acetate oxidation coupled to methane or sulfide production in haloalkaline environments.</title>
        <authorList>
            <person name="Timmers P.H.A."/>
            <person name="Vavourakis C.D."/>
            <person name="Sorokin D.Y."/>
            <person name="Sinninghe Damste J.S."/>
            <person name="Muyzer G."/>
            <person name="Stams A.J.M."/>
            <person name="Plugge C.M."/>
        </authorList>
    </citation>
    <scope>NUCLEOTIDE SEQUENCE [LARGE SCALE GENOMIC DNA]</scope>
    <source>
        <strain evidence="22">MSAO_Bac1</strain>
    </source>
</reference>
<evidence type="ECO:0000256" key="2">
    <source>
        <dbReference type="ARBA" id="ARBA00000909"/>
    </source>
</evidence>
<evidence type="ECO:0000256" key="11">
    <source>
        <dbReference type="ARBA" id="ARBA00023235"/>
    </source>
</evidence>
<dbReference type="SUPFAM" id="SSF64153">
    <property type="entry name" value="YjeF N-terminal domain-like"/>
    <property type="match status" value="1"/>
</dbReference>
<sequence length="533" mass="56449">MTLAEEPGVPGVRMKVVTGEKMREMDNRAMEEYGIPGIVLMENAGLRVVEEIIKRYSLQNLRVIIACGRGNNGGDGFVIARHLINKGIRTEVYALAREEDYRGDALANYLILKNMGIKIKYMLEEKDLDILEIDLSHATLLVDALLGTGLSSEVKGLPGEVINRINLSSVPVISVDIPSGVQADTGQILGRGVKAQQTVTFALPKQGLFLYPGAALAGEVTVGDISMPREVMEDEEVKVNLVTMSFVQECLPLRPACSHKGTYGRIFLVGGSPGLTGAVALAGEAALKSGSGLVTVGIPRSLNPILEVKLTEVMTLPLPEDEENFLAEEGLDQVLEQLGQCDAGGFGPGVYPRRSAQSLLEGIIKNAPVPLVIDAGGLALLAKNMKILREASAPLVLTPHPGEMARLMNTSSQEVEKNRLSVARDFARAWQVVLVLKGAHTIVALPSEEIYINTTGNPGMASGGTGDVLTGIIAGLIGQGLSPEEAAVAGTYLHGLAGDMAVSDQGEAGLTALDLLYCLPGALKTVYQTEGEV</sequence>
<evidence type="ECO:0000256" key="10">
    <source>
        <dbReference type="ARBA" id="ARBA00023027"/>
    </source>
</evidence>
<feature type="binding site" evidence="17">
    <location>
        <position position="466"/>
    </location>
    <ligand>
        <name>AMP</name>
        <dbReference type="ChEBI" id="CHEBI:456215"/>
    </ligand>
</feature>
<dbReference type="GO" id="GO:0052855">
    <property type="term" value="F:ADP-dependent NAD(P)H-hydrate dehydratase activity"/>
    <property type="evidence" value="ECO:0007669"/>
    <property type="project" value="UniProtKB-UniRule"/>
</dbReference>
<evidence type="ECO:0000256" key="13">
    <source>
        <dbReference type="ARBA" id="ARBA00023268"/>
    </source>
</evidence>
<evidence type="ECO:0000256" key="16">
    <source>
        <dbReference type="ARBA" id="ARBA00049209"/>
    </source>
</evidence>
<comment type="subunit">
    <text evidence="17">Homotetramer.</text>
</comment>
<dbReference type="InterPro" id="IPR029056">
    <property type="entry name" value="Ribokinase-like"/>
</dbReference>
<comment type="similarity">
    <text evidence="3 19">In the N-terminal section; belongs to the NnrE/AIBP family.</text>
</comment>
<comment type="catalytic activity">
    <reaction evidence="2 18 19">
        <text>(6R)-NADPHX = (6S)-NADPHX</text>
        <dbReference type="Rhea" id="RHEA:32227"/>
        <dbReference type="ChEBI" id="CHEBI:64076"/>
        <dbReference type="ChEBI" id="CHEBI:64077"/>
        <dbReference type="EC" id="5.1.99.6"/>
    </reaction>
</comment>
<accession>A0A424YF63</accession>
<evidence type="ECO:0000256" key="1">
    <source>
        <dbReference type="ARBA" id="ARBA00000013"/>
    </source>
</evidence>
<keyword evidence="13" id="KW-0511">Multifunctional enzyme</keyword>
<feature type="binding site" evidence="17">
    <location>
        <position position="278"/>
    </location>
    <ligand>
        <name>(6S)-NADPHX</name>
        <dbReference type="ChEBI" id="CHEBI:64076"/>
    </ligand>
</feature>
<dbReference type="GO" id="GO:0052856">
    <property type="term" value="F:NAD(P)HX epimerase activity"/>
    <property type="evidence" value="ECO:0007669"/>
    <property type="project" value="UniProtKB-UniRule"/>
</dbReference>
<dbReference type="GO" id="GO:0005524">
    <property type="term" value="F:ATP binding"/>
    <property type="evidence" value="ECO:0007669"/>
    <property type="project" value="UniProtKB-UniRule"/>
</dbReference>
<feature type="binding site" evidence="17">
    <location>
        <begin position="437"/>
        <end position="441"/>
    </location>
    <ligand>
        <name>AMP</name>
        <dbReference type="ChEBI" id="CHEBI:456215"/>
    </ligand>
</feature>
<evidence type="ECO:0000259" key="21">
    <source>
        <dbReference type="PROSITE" id="PS51385"/>
    </source>
</evidence>
<comment type="cofactor">
    <cofactor evidence="17">
        <name>Mg(2+)</name>
        <dbReference type="ChEBI" id="CHEBI:18420"/>
    </cofactor>
</comment>
<name>A0A424YF63_9FIRM</name>
<keyword evidence="9 18" id="KW-0630">Potassium</keyword>
<dbReference type="CDD" id="cd01171">
    <property type="entry name" value="YXKO-related"/>
    <property type="match status" value="1"/>
</dbReference>
<dbReference type="PROSITE" id="PS51385">
    <property type="entry name" value="YJEF_N"/>
    <property type="match status" value="1"/>
</dbReference>
<evidence type="ECO:0000256" key="8">
    <source>
        <dbReference type="ARBA" id="ARBA00022857"/>
    </source>
</evidence>
<comment type="caution">
    <text evidence="22">The sequence shown here is derived from an EMBL/GenBank/DDBJ whole genome shotgun (WGS) entry which is preliminary data.</text>
</comment>
<evidence type="ECO:0000256" key="4">
    <source>
        <dbReference type="ARBA" id="ARBA00009524"/>
    </source>
</evidence>
<evidence type="ECO:0000313" key="23">
    <source>
        <dbReference type="Proteomes" id="UP000285138"/>
    </source>
</evidence>
<comment type="function">
    <text evidence="17">Catalyzes the dehydration of the S-form of NAD(P)HX at the expense of ADP, which is converted to AMP. Together with NAD(P)HX epimerase, which catalyzes the epimerization of the S- and R-forms, the enzyme allows the repair of both epimers of NAD(P)HX, a damaged form of NAD(P)H that is a result of enzymatic or heat-dependent hydration.</text>
</comment>
<keyword evidence="8 17" id="KW-0521">NADP</keyword>
<dbReference type="InterPro" id="IPR036652">
    <property type="entry name" value="YjeF_N_dom_sf"/>
</dbReference>
<dbReference type="PANTHER" id="PTHR12592">
    <property type="entry name" value="ATP-DEPENDENT (S)-NAD(P)H-HYDRATE DEHYDRATASE FAMILY MEMBER"/>
    <property type="match status" value="1"/>
</dbReference>
<dbReference type="Pfam" id="PF01256">
    <property type="entry name" value="Carb_kinase"/>
    <property type="match status" value="1"/>
</dbReference>
<dbReference type="Pfam" id="PF03853">
    <property type="entry name" value="YjeF_N"/>
    <property type="match status" value="1"/>
</dbReference>
<dbReference type="InterPro" id="IPR000631">
    <property type="entry name" value="CARKD"/>
</dbReference>
<dbReference type="GO" id="GO:0046872">
    <property type="term" value="F:metal ion binding"/>
    <property type="evidence" value="ECO:0007669"/>
    <property type="project" value="UniProtKB-UniRule"/>
</dbReference>
<feature type="binding site" evidence="17">
    <location>
        <position position="467"/>
    </location>
    <ligand>
        <name>(6S)-NADPHX</name>
        <dbReference type="ChEBI" id="CHEBI:64076"/>
    </ligand>
</feature>
<feature type="binding site" evidence="17">
    <location>
        <position position="400"/>
    </location>
    <ligand>
        <name>(6S)-NADPHX</name>
        <dbReference type="ChEBI" id="CHEBI:64076"/>
    </ligand>
</feature>
<comment type="similarity">
    <text evidence="18">Belongs to the NnrE/AIBP family.</text>
</comment>
<feature type="binding site" evidence="18">
    <location>
        <position position="176"/>
    </location>
    <ligand>
        <name>(6S)-NADPHX</name>
        <dbReference type="ChEBI" id="CHEBI:64076"/>
    </ligand>
</feature>
<dbReference type="Gene3D" id="3.40.1190.20">
    <property type="match status" value="1"/>
</dbReference>
<comment type="catalytic activity">
    <reaction evidence="16 17 19">
        <text>(6S)-NADPHX + ADP = AMP + phosphate + NADPH + H(+)</text>
        <dbReference type="Rhea" id="RHEA:32235"/>
        <dbReference type="ChEBI" id="CHEBI:15378"/>
        <dbReference type="ChEBI" id="CHEBI:43474"/>
        <dbReference type="ChEBI" id="CHEBI:57783"/>
        <dbReference type="ChEBI" id="CHEBI:64076"/>
        <dbReference type="ChEBI" id="CHEBI:456215"/>
        <dbReference type="ChEBI" id="CHEBI:456216"/>
        <dbReference type="EC" id="4.2.1.136"/>
    </reaction>
</comment>
<comment type="cofactor">
    <cofactor evidence="18 19">
        <name>K(+)</name>
        <dbReference type="ChEBI" id="CHEBI:29103"/>
    </cofactor>
    <text evidence="18 19">Binds 1 potassium ion per subunit.</text>
</comment>
<evidence type="ECO:0000256" key="18">
    <source>
        <dbReference type="HAMAP-Rule" id="MF_01966"/>
    </source>
</evidence>
<dbReference type="AlphaFoldDB" id="A0A424YF63"/>
<comment type="function">
    <text evidence="18">Catalyzes the epimerization of the S- and R-forms of NAD(P)HX, a damaged form of NAD(P)H that is a result of enzymatic or heat-dependent hydration. This is a prerequisite for the S-specific NAD(P)H-hydrate dehydratase to allow the repair of both epimers of NAD(P)HX.</text>
</comment>
<keyword evidence="7 17" id="KW-0067">ATP-binding</keyword>
<dbReference type="GO" id="GO:0046496">
    <property type="term" value="P:nicotinamide nucleotide metabolic process"/>
    <property type="evidence" value="ECO:0007669"/>
    <property type="project" value="UniProtKB-UniRule"/>
</dbReference>
<evidence type="ECO:0000256" key="12">
    <source>
        <dbReference type="ARBA" id="ARBA00023239"/>
    </source>
</evidence>
<evidence type="ECO:0000259" key="20">
    <source>
        <dbReference type="PROSITE" id="PS51383"/>
    </source>
</evidence>
<feature type="binding site" evidence="18">
    <location>
        <begin position="147"/>
        <end position="153"/>
    </location>
    <ligand>
        <name>(6S)-NADPHX</name>
        <dbReference type="ChEBI" id="CHEBI:64076"/>
    </ligand>
</feature>
<dbReference type="PIRSF" id="PIRSF017184">
    <property type="entry name" value="Nnr"/>
    <property type="match status" value="1"/>
</dbReference>
<feature type="binding site" evidence="17">
    <location>
        <position position="349"/>
    </location>
    <ligand>
        <name>(6S)-NADPHX</name>
        <dbReference type="ChEBI" id="CHEBI:64076"/>
    </ligand>
</feature>
<evidence type="ECO:0000256" key="17">
    <source>
        <dbReference type="HAMAP-Rule" id="MF_01965"/>
    </source>
</evidence>
<organism evidence="22 23">
    <name type="scientific">Candidatus Syntrophonatronum acetioxidans</name>
    <dbReference type="NCBI Taxonomy" id="1795816"/>
    <lineage>
        <taxon>Bacteria</taxon>
        <taxon>Bacillati</taxon>
        <taxon>Bacillota</taxon>
        <taxon>Clostridia</taxon>
        <taxon>Eubacteriales</taxon>
        <taxon>Syntrophomonadaceae</taxon>
        <taxon>Candidatus Syntrophonatronum</taxon>
    </lineage>
</organism>
<comment type="caution">
    <text evidence="18">Lacks conserved residue(s) required for the propagation of feature annotation.</text>
</comment>
<feature type="domain" description="YjeF C-terminal" evidence="20">
    <location>
        <begin position="243"/>
        <end position="526"/>
    </location>
</feature>
<keyword evidence="5 18" id="KW-0479">Metal-binding</keyword>
<evidence type="ECO:0000256" key="5">
    <source>
        <dbReference type="ARBA" id="ARBA00022723"/>
    </source>
</evidence>
<evidence type="ECO:0000256" key="19">
    <source>
        <dbReference type="PIRNR" id="PIRNR017184"/>
    </source>
</evidence>
<evidence type="ECO:0000256" key="6">
    <source>
        <dbReference type="ARBA" id="ARBA00022741"/>
    </source>
</evidence>
<feature type="binding site" evidence="18">
    <location>
        <position position="143"/>
    </location>
    <ligand>
        <name>K(+)</name>
        <dbReference type="ChEBI" id="CHEBI:29103"/>
    </ligand>
</feature>
<dbReference type="HAMAP" id="MF_01965">
    <property type="entry name" value="NADHX_dehydratase"/>
    <property type="match status" value="1"/>
</dbReference>
<dbReference type="EMBL" id="QZAA01000125">
    <property type="protein sequence ID" value="RQD76273.1"/>
    <property type="molecule type" value="Genomic_DNA"/>
</dbReference>
<dbReference type="InterPro" id="IPR017953">
    <property type="entry name" value="Carbohydrate_kinase_pred_CS"/>
</dbReference>
<dbReference type="Proteomes" id="UP000285138">
    <property type="component" value="Unassembled WGS sequence"/>
</dbReference>
<dbReference type="PROSITE" id="PS01050">
    <property type="entry name" value="YJEF_C_2"/>
    <property type="match status" value="1"/>
</dbReference>
<evidence type="ECO:0000313" key="22">
    <source>
        <dbReference type="EMBL" id="RQD76273.1"/>
    </source>
</evidence>
<evidence type="ECO:0000256" key="9">
    <source>
        <dbReference type="ARBA" id="ARBA00022958"/>
    </source>
</evidence>
<keyword evidence="11 18" id="KW-0413">Isomerase</keyword>
<evidence type="ECO:0000256" key="3">
    <source>
        <dbReference type="ARBA" id="ARBA00006001"/>
    </source>
</evidence>
<comment type="function">
    <text evidence="14 19">Bifunctional enzyme that catalyzes the epimerization of the S- and R-forms of NAD(P)HX and the dehydration of the S-form of NAD(P)HX at the expense of ADP, which is converted to AMP. This allows the repair of both epimers of NAD(P)HX, a damaged form of NAD(P)H that is a result of enzymatic or heat-dependent hydration.</text>
</comment>
<comment type="similarity">
    <text evidence="4 19">In the C-terminal section; belongs to the NnrD/CARKD family.</text>
</comment>
<keyword evidence="6 17" id="KW-0547">Nucleotide-binding</keyword>
<feature type="binding site" evidence="18">
    <location>
        <position position="72"/>
    </location>
    <ligand>
        <name>K(+)</name>
        <dbReference type="ChEBI" id="CHEBI:29103"/>
    </ligand>
</feature>
<feature type="binding site" evidence="18">
    <location>
        <position position="179"/>
    </location>
    <ligand>
        <name>K(+)</name>
        <dbReference type="ChEBI" id="CHEBI:29103"/>
    </ligand>
</feature>
<evidence type="ECO:0000256" key="14">
    <source>
        <dbReference type="ARBA" id="ARBA00025153"/>
    </source>
</evidence>
<feature type="binding site" evidence="18">
    <location>
        <begin position="71"/>
        <end position="75"/>
    </location>
    <ligand>
        <name>(6S)-NADPHX</name>
        <dbReference type="ChEBI" id="CHEBI:64076"/>
    </ligand>
</feature>
<dbReference type="NCBIfam" id="TIGR00197">
    <property type="entry name" value="yjeF_nterm"/>
    <property type="match status" value="1"/>
</dbReference>
<dbReference type="Gene3D" id="3.40.50.10260">
    <property type="entry name" value="YjeF N-terminal domain"/>
    <property type="match status" value="1"/>
</dbReference>
<gene>
    <name evidence="18" type="primary">nnrE</name>
    <name evidence="17" type="synonym">nnrD</name>
    <name evidence="22" type="ORF">D5R97_04675</name>
</gene>
<dbReference type="InterPro" id="IPR004443">
    <property type="entry name" value="YjeF_N_dom"/>
</dbReference>
<dbReference type="PANTHER" id="PTHR12592:SF0">
    <property type="entry name" value="ATP-DEPENDENT (S)-NAD(P)H-HYDRATE DEHYDRATASE"/>
    <property type="match status" value="1"/>
</dbReference>
<comment type="catalytic activity">
    <reaction evidence="15 17 19">
        <text>(6S)-NADHX + ADP = AMP + phosphate + NADH + H(+)</text>
        <dbReference type="Rhea" id="RHEA:32223"/>
        <dbReference type="ChEBI" id="CHEBI:15378"/>
        <dbReference type="ChEBI" id="CHEBI:43474"/>
        <dbReference type="ChEBI" id="CHEBI:57945"/>
        <dbReference type="ChEBI" id="CHEBI:64074"/>
        <dbReference type="ChEBI" id="CHEBI:456215"/>
        <dbReference type="ChEBI" id="CHEBI:456216"/>
        <dbReference type="EC" id="4.2.1.136"/>
    </reaction>
</comment>